<organism evidence="1 2">
    <name type="scientific">Colletotrichum nymphaeae SA-01</name>
    <dbReference type="NCBI Taxonomy" id="1460502"/>
    <lineage>
        <taxon>Eukaryota</taxon>
        <taxon>Fungi</taxon>
        <taxon>Dikarya</taxon>
        <taxon>Ascomycota</taxon>
        <taxon>Pezizomycotina</taxon>
        <taxon>Sordariomycetes</taxon>
        <taxon>Hypocreomycetidae</taxon>
        <taxon>Glomerellales</taxon>
        <taxon>Glomerellaceae</taxon>
        <taxon>Colletotrichum</taxon>
        <taxon>Colletotrichum acutatum species complex</taxon>
    </lineage>
</organism>
<keyword evidence="2" id="KW-1185">Reference proteome</keyword>
<comment type="caution">
    <text evidence="1">The sequence shown here is derived from an EMBL/GenBank/DDBJ whole genome shotgun (WGS) entry which is preliminary data.</text>
</comment>
<dbReference type="AlphaFoldDB" id="A0A135U7K3"/>
<name>A0A135U7K3_9PEZI</name>
<proteinExistence type="predicted"/>
<dbReference type="EMBL" id="JEMN01000791">
    <property type="protein sequence ID" value="KXH56386.1"/>
    <property type="molecule type" value="Genomic_DNA"/>
</dbReference>
<dbReference type="Proteomes" id="UP000070054">
    <property type="component" value="Unassembled WGS sequence"/>
</dbReference>
<reference evidence="1 2" key="1">
    <citation type="submission" date="2014-02" db="EMBL/GenBank/DDBJ databases">
        <title>The genome sequence of Colletotrichum nymphaeae SA-01.</title>
        <authorList>
            <person name="Baroncelli R."/>
            <person name="Thon M.R."/>
        </authorList>
    </citation>
    <scope>NUCLEOTIDE SEQUENCE [LARGE SCALE GENOMIC DNA]</scope>
    <source>
        <strain evidence="1 2">SA-01</strain>
    </source>
</reference>
<gene>
    <name evidence="1" type="ORF">CNYM01_00266</name>
</gene>
<evidence type="ECO:0000313" key="2">
    <source>
        <dbReference type="Proteomes" id="UP000070054"/>
    </source>
</evidence>
<sequence length="69" mass="7255">MQQETSSYAIDINQFVQVTRLSGHPCLPQTLSSSATATLVQRCASCTRPGNGGNTHAWQMGTCLLSAGA</sequence>
<evidence type="ECO:0000313" key="1">
    <source>
        <dbReference type="EMBL" id="KXH56386.1"/>
    </source>
</evidence>
<accession>A0A135U7K3</accession>
<protein>
    <submittedName>
        <fullName evidence="1">Uncharacterized protein</fullName>
    </submittedName>
</protein>